<protein>
    <submittedName>
        <fullName evidence="1">Uncharacterized protein</fullName>
    </submittedName>
</protein>
<sequence>MGISFIVLASYHTKSYSSRKNTQNKGVVVKVEHNSSTCDYYGVLLEIIELYYSGDLRVVLFKSDRWDVNVLKELLLIHMDLLVDVKNLDRLVIVKIEPRDFYNIPIKEVDDDEHVVYEDMEPYQQKKSSAHPIFNMQNKDDDIVQP</sequence>
<proteinExistence type="predicted"/>
<gene>
    <name evidence="1" type="ORF">G4B88_030234</name>
</gene>
<evidence type="ECO:0000313" key="1">
    <source>
        <dbReference type="EMBL" id="KAF4346115.1"/>
    </source>
</evidence>
<dbReference type="Proteomes" id="UP000583929">
    <property type="component" value="Unassembled WGS sequence"/>
</dbReference>
<name>A0A7J6DJ59_CANSA</name>
<dbReference type="AlphaFoldDB" id="A0A7J6DJ59"/>
<feature type="non-terminal residue" evidence="1">
    <location>
        <position position="146"/>
    </location>
</feature>
<evidence type="ECO:0000313" key="2">
    <source>
        <dbReference type="Proteomes" id="UP000583929"/>
    </source>
</evidence>
<accession>A0A7J6DJ59</accession>
<organism evidence="1 2">
    <name type="scientific">Cannabis sativa</name>
    <name type="common">Hemp</name>
    <name type="synonym">Marijuana</name>
    <dbReference type="NCBI Taxonomy" id="3483"/>
    <lineage>
        <taxon>Eukaryota</taxon>
        <taxon>Viridiplantae</taxon>
        <taxon>Streptophyta</taxon>
        <taxon>Embryophyta</taxon>
        <taxon>Tracheophyta</taxon>
        <taxon>Spermatophyta</taxon>
        <taxon>Magnoliopsida</taxon>
        <taxon>eudicotyledons</taxon>
        <taxon>Gunneridae</taxon>
        <taxon>Pentapetalae</taxon>
        <taxon>rosids</taxon>
        <taxon>fabids</taxon>
        <taxon>Rosales</taxon>
        <taxon>Cannabaceae</taxon>
        <taxon>Cannabis</taxon>
    </lineage>
</organism>
<comment type="caution">
    <text evidence="1">The sequence shown here is derived from an EMBL/GenBank/DDBJ whole genome shotgun (WGS) entry which is preliminary data.</text>
</comment>
<keyword evidence="2" id="KW-1185">Reference proteome</keyword>
<reference evidence="1 2" key="1">
    <citation type="journal article" date="2020" name="bioRxiv">
        <title>Sequence and annotation of 42 cannabis genomes reveals extensive copy number variation in cannabinoid synthesis and pathogen resistance genes.</title>
        <authorList>
            <person name="Mckernan K.J."/>
            <person name="Helbert Y."/>
            <person name="Kane L.T."/>
            <person name="Ebling H."/>
            <person name="Zhang L."/>
            <person name="Liu B."/>
            <person name="Eaton Z."/>
            <person name="Mclaughlin S."/>
            <person name="Kingan S."/>
            <person name="Baybayan P."/>
            <person name="Concepcion G."/>
            <person name="Jordan M."/>
            <person name="Riva A."/>
            <person name="Barbazuk W."/>
            <person name="Harkins T."/>
        </authorList>
    </citation>
    <scope>NUCLEOTIDE SEQUENCE [LARGE SCALE GENOMIC DNA]</scope>
    <source>
        <strain evidence="2">cv. Jamaican Lion 4</strain>
        <tissue evidence="1">Leaf</tissue>
    </source>
</reference>
<dbReference type="PANTHER" id="PTHR48258:SF3">
    <property type="entry name" value="FK506-BINDING PROTEIN 4-LIKE ISOFORM X1"/>
    <property type="match status" value="1"/>
</dbReference>
<dbReference type="PANTHER" id="PTHR48258">
    <property type="entry name" value="DUF4218 DOMAIN-CONTAINING PROTEIN-RELATED"/>
    <property type="match status" value="1"/>
</dbReference>
<dbReference type="EMBL" id="JAATIQ010001153">
    <property type="protein sequence ID" value="KAF4346115.1"/>
    <property type="molecule type" value="Genomic_DNA"/>
</dbReference>